<sequence>MKVNVEIECSPEEARRFLGLPDVSKANDVYVDAVAKAMQGVSSVDQLQGYAKQLAPMGEIGLKLFQQFMEQGAGAAMAGFKAGMGGDKK</sequence>
<organism evidence="1 2">
    <name type="scientific">Novosphingobium capsulatum</name>
    <dbReference type="NCBI Taxonomy" id="13688"/>
    <lineage>
        <taxon>Bacteria</taxon>
        <taxon>Pseudomonadati</taxon>
        <taxon>Pseudomonadota</taxon>
        <taxon>Alphaproteobacteria</taxon>
        <taxon>Sphingomonadales</taxon>
        <taxon>Sphingomonadaceae</taxon>
        <taxon>Novosphingobium</taxon>
    </lineage>
</organism>
<dbReference type="RefSeq" id="WP_022676459.1">
    <property type="nucleotide sequence ID" value="NZ_CP140000.1"/>
</dbReference>
<dbReference type="InterPro" id="IPR045502">
    <property type="entry name" value="DUF6489"/>
</dbReference>
<dbReference type="Pfam" id="PF20099">
    <property type="entry name" value="DUF6489"/>
    <property type="match status" value="1"/>
</dbReference>
<comment type="caution">
    <text evidence="1">The sequence shown here is derived from an EMBL/GenBank/DDBJ whole genome shotgun (WGS) entry which is preliminary data.</text>
</comment>
<evidence type="ECO:0000313" key="1">
    <source>
        <dbReference type="EMBL" id="MDR6510823.1"/>
    </source>
</evidence>
<name>A0ABU1MKZ7_9SPHN</name>
<keyword evidence="2" id="KW-1185">Reference proteome</keyword>
<evidence type="ECO:0000313" key="2">
    <source>
        <dbReference type="Proteomes" id="UP001184150"/>
    </source>
</evidence>
<reference evidence="1 2" key="1">
    <citation type="submission" date="2023-07" db="EMBL/GenBank/DDBJ databases">
        <title>Sorghum-associated microbial communities from plants grown in Nebraska, USA.</title>
        <authorList>
            <person name="Schachtman D."/>
        </authorList>
    </citation>
    <scope>NUCLEOTIDE SEQUENCE [LARGE SCALE GENOMIC DNA]</scope>
    <source>
        <strain evidence="1 2">DS1027</strain>
    </source>
</reference>
<accession>A0ABU1MKZ7</accession>
<proteinExistence type="predicted"/>
<gene>
    <name evidence="1" type="ORF">J2792_001689</name>
</gene>
<dbReference type="Proteomes" id="UP001184150">
    <property type="component" value="Unassembled WGS sequence"/>
</dbReference>
<dbReference type="EMBL" id="JAVDRD010000003">
    <property type="protein sequence ID" value="MDR6510823.1"/>
    <property type="molecule type" value="Genomic_DNA"/>
</dbReference>
<protein>
    <submittedName>
        <fullName evidence="1">Uncharacterized protein</fullName>
    </submittedName>
</protein>